<proteinExistence type="predicted"/>
<dbReference type="AlphaFoldDB" id="A0A7S4KI78"/>
<dbReference type="InterPro" id="IPR018307">
    <property type="entry name" value="ABL9/DENND6_dom"/>
</dbReference>
<name>A0A7S4KI78_GUITH</name>
<dbReference type="PANTHER" id="PTHR31017:SF1">
    <property type="entry name" value="LATE SECRETORY PATHWAY PROTEIN AVL9 HOMOLOG"/>
    <property type="match status" value="1"/>
</dbReference>
<feature type="region of interest" description="Disordered" evidence="1">
    <location>
        <begin position="633"/>
        <end position="664"/>
    </location>
</feature>
<dbReference type="GO" id="GO:0005737">
    <property type="term" value="C:cytoplasm"/>
    <property type="evidence" value="ECO:0007669"/>
    <property type="project" value="TreeGrafter"/>
</dbReference>
<evidence type="ECO:0000256" key="1">
    <source>
        <dbReference type="SAM" id="MobiDB-lite"/>
    </source>
</evidence>
<evidence type="ECO:0000313" key="3">
    <source>
        <dbReference type="EMBL" id="CAE2295815.1"/>
    </source>
</evidence>
<feature type="compositionally biased region" description="Basic and acidic residues" evidence="1">
    <location>
        <begin position="649"/>
        <end position="659"/>
    </location>
</feature>
<organism evidence="3">
    <name type="scientific">Guillardia theta</name>
    <name type="common">Cryptophyte</name>
    <name type="synonym">Cryptomonas phi</name>
    <dbReference type="NCBI Taxonomy" id="55529"/>
    <lineage>
        <taxon>Eukaryota</taxon>
        <taxon>Cryptophyceae</taxon>
        <taxon>Pyrenomonadales</taxon>
        <taxon>Geminigeraceae</taxon>
        <taxon>Guillardia</taxon>
    </lineage>
</organism>
<protein>
    <recommendedName>
        <fullName evidence="2">AVL9/DENND6 domain-containing protein</fullName>
    </recommendedName>
</protein>
<accession>A0A7S4KI78</accession>
<sequence length="727" mass="80018">MSGVEGEGSVLTEHQAISQAVGMLGVEMDNSKREMESVPLNADCSSILSADDSSTAGTELGFSTMESSRSSGCAVVKLVAVIGFHHNRGHTVEWTYPPSPGVNFRHLAMLCLPEGAHHVSGLGHVFFTVDLALDGEEQCTQYFGVSVFGHVKTSELLEKEADDKRSHVQKAVVLLARDPCFGWMLGEMRPVVQDFFSLRDFSKKDILTELYFQTRRQPSGKWIESMECSAGLNPLSLVRRFGRNLVVLYKLLLLEPKMILYADNCADASCLVLSLVSLVPRLLQSLSPTLQVASFLSEISAEDKVSLESIRSTASQVEGSLRGLKLSSRLESQESSESKSSSDASLGSSGSSRANLQECLSAKAPLGLQVDIPKSEDEDLFSSRETSRIHGLPLCVFHRNCRLEPYIPMELLMTSSHHSEGGFMAGSSNRFLISKQLSSSKVDVVANAETGNVAIYSEELKKVSQLSAHERQFADELTAKVEQFSKLLEEGEEGEEENSPRAMEEELSFWIRKQFLVFTLRLLQAASRNVQSTMYRVDSIQRELAENEMPRIHGGAWTDAWRETNNFNRWLAEHEHVIASHSKPPTSPAVIAFMKDGLKSSLLDFRHSLRQSVGAKGGIRRAMKSRLSSGFMSMFSHSGGSTPTASPEKGGRHDEERKAQGSGQEGLPRVCLLEAFGSLEDFTKHEVKGDCDLSSCSPGDFSLIRGHCQSLPSSRSQSPFRSISQYL</sequence>
<feature type="domain" description="AVL9/DENND6" evidence="2">
    <location>
        <begin position="77"/>
        <end position="525"/>
    </location>
</feature>
<dbReference type="OMA" id="IRTQFRV"/>
<dbReference type="InterPro" id="IPR051731">
    <property type="entry name" value="DENND11/AVL9_GEFs"/>
</dbReference>
<dbReference type="EMBL" id="HBKN01016975">
    <property type="protein sequence ID" value="CAE2295815.1"/>
    <property type="molecule type" value="Transcribed_RNA"/>
</dbReference>
<evidence type="ECO:0000259" key="2">
    <source>
        <dbReference type="Pfam" id="PF09794"/>
    </source>
</evidence>
<feature type="region of interest" description="Disordered" evidence="1">
    <location>
        <begin position="328"/>
        <end position="352"/>
    </location>
</feature>
<reference evidence="3" key="1">
    <citation type="submission" date="2021-01" db="EMBL/GenBank/DDBJ databases">
        <authorList>
            <person name="Corre E."/>
            <person name="Pelletier E."/>
            <person name="Niang G."/>
            <person name="Scheremetjew M."/>
            <person name="Finn R."/>
            <person name="Kale V."/>
            <person name="Holt S."/>
            <person name="Cochrane G."/>
            <person name="Meng A."/>
            <person name="Brown T."/>
            <person name="Cohen L."/>
        </authorList>
    </citation>
    <scope>NUCLEOTIDE SEQUENCE</scope>
    <source>
        <strain evidence="3">CCMP 2712</strain>
    </source>
</reference>
<dbReference type="Pfam" id="PF09794">
    <property type="entry name" value="Avl9"/>
    <property type="match status" value="1"/>
</dbReference>
<dbReference type="PANTHER" id="PTHR31017">
    <property type="entry name" value="LATE SECRETORY PATHWAY PROTEIN AVL9-RELATED"/>
    <property type="match status" value="1"/>
</dbReference>
<gene>
    <name evidence="3" type="ORF">GTHE00462_LOCUS13364</name>
</gene>